<organism evidence="7 8">
    <name type="scientific">Humisphaera borealis</name>
    <dbReference type="NCBI Taxonomy" id="2807512"/>
    <lineage>
        <taxon>Bacteria</taxon>
        <taxon>Pseudomonadati</taxon>
        <taxon>Planctomycetota</taxon>
        <taxon>Phycisphaerae</taxon>
        <taxon>Tepidisphaerales</taxon>
        <taxon>Tepidisphaeraceae</taxon>
        <taxon>Humisphaera</taxon>
    </lineage>
</organism>
<dbReference type="PROSITE" id="PS50011">
    <property type="entry name" value="PROTEIN_KINASE_DOM"/>
    <property type="match status" value="1"/>
</dbReference>
<keyword evidence="3 7" id="KW-0418">Kinase</keyword>
<evidence type="ECO:0000256" key="1">
    <source>
        <dbReference type="ARBA" id="ARBA00022679"/>
    </source>
</evidence>
<accession>A0A7M2WR69</accession>
<dbReference type="SUPFAM" id="SSF56112">
    <property type="entry name" value="Protein kinase-like (PK-like)"/>
    <property type="match status" value="1"/>
</dbReference>
<feature type="compositionally biased region" description="Pro residues" evidence="5">
    <location>
        <begin position="296"/>
        <end position="306"/>
    </location>
</feature>
<feature type="region of interest" description="Disordered" evidence="5">
    <location>
        <begin position="285"/>
        <end position="332"/>
    </location>
</feature>
<evidence type="ECO:0000259" key="6">
    <source>
        <dbReference type="PROSITE" id="PS50011"/>
    </source>
</evidence>
<evidence type="ECO:0000256" key="2">
    <source>
        <dbReference type="ARBA" id="ARBA00022741"/>
    </source>
</evidence>
<dbReference type="Pfam" id="PF00069">
    <property type="entry name" value="Pkinase"/>
    <property type="match status" value="1"/>
</dbReference>
<evidence type="ECO:0000313" key="8">
    <source>
        <dbReference type="Proteomes" id="UP000593765"/>
    </source>
</evidence>
<dbReference type="Proteomes" id="UP000593765">
    <property type="component" value="Chromosome"/>
</dbReference>
<dbReference type="InterPro" id="IPR000719">
    <property type="entry name" value="Prot_kinase_dom"/>
</dbReference>
<dbReference type="InterPro" id="IPR025640">
    <property type="entry name" value="GYF_2"/>
</dbReference>
<dbReference type="PANTHER" id="PTHR43289">
    <property type="entry name" value="MITOGEN-ACTIVATED PROTEIN KINASE KINASE KINASE 20-RELATED"/>
    <property type="match status" value="1"/>
</dbReference>
<protein>
    <submittedName>
        <fullName evidence="7">Protein kinase</fullName>
    </submittedName>
</protein>
<dbReference type="GO" id="GO:0005524">
    <property type="term" value="F:ATP binding"/>
    <property type="evidence" value="ECO:0007669"/>
    <property type="project" value="UniProtKB-KW"/>
</dbReference>
<feature type="domain" description="Protein kinase" evidence="6">
    <location>
        <begin position="8"/>
        <end position="284"/>
    </location>
</feature>
<keyword evidence="4" id="KW-0067">ATP-binding</keyword>
<dbReference type="AlphaFoldDB" id="A0A7M2WR69"/>
<dbReference type="CDD" id="cd14014">
    <property type="entry name" value="STKc_PknB_like"/>
    <property type="match status" value="1"/>
</dbReference>
<evidence type="ECO:0000256" key="3">
    <source>
        <dbReference type="ARBA" id="ARBA00022777"/>
    </source>
</evidence>
<dbReference type="InterPro" id="IPR011009">
    <property type="entry name" value="Kinase-like_dom_sf"/>
</dbReference>
<dbReference type="GO" id="GO:0004674">
    <property type="term" value="F:protein serine/threonine kinase activity"/>
    <property type="evidence" value="ECO:0007669"/>
    <property type="project" value="TreeGrafter"/>
</dbReference>
<evidence type="ECO:0000256" key="5">
    <source>
        <dbReference type="SAM" id="MobiDB-lite"/>
    </source>
</evidence>
<dbReference type="Gene3D" id="1.10.510.10">
    <property type="entry name" value="Transferase(Phosphotransferase) domain 1"/>
    <property type="match status" value="1"/>
</dbReference>
<sequence length="408" mass="43365">MKKQFDRFTLTDQLATGPGGTLYDGDEKLHGGVTRPVRVKVLPALSKADPSGESRFVEEVRILASLASHPHVVTFYGMGLTDGVPWIAMERPAATLEQLLGQAPAASADVLRMIEQVARGVAALHALQPLRLHNRLSPTSILVFDGGRHFKVSEFGLAAPPTAEPMLSAESVRYAGPELVTSESGKPGPSTDLYALGHIAYEMALGAKLHRQQFPAVAESGGDLRSVNPAKWQAWHHSMPTVPAPAHEVVRGFPERLGQIIARLIAKPINARYASTTDLLTDLASAGESSSVDTPPMAPGPLPPTVNAPMSAPAAPRFGARPPPAAPNRPLGSVSVGLGSAPQAPSGGMQVTTGNERYFIRLRNQTSGPFDVATLQRMSRQGQFSRLHQVSIDQRTWKPAGSVEGLIG</sequence>
<dbReference type="Gene3D" id="3.30.200.20">
    <property type="entry name" value="Phosphorylase Kinase, domain 1"/>
    <property type="match status" value="1"/>
</dbReference>
<evidence type="ECO:0000256" key="4">
    <source>
        <dbReference type="ARBA" id="ARBA00022840"/>
    </source>
</evidence>
<keyword evidence="1" id="KW-0808">Transferase</keyword>
<keyword evidence="2" id="KW-0547">Nucleotide-binding</keyword>
<dbReference type="Pfam" id="PF14237">
    <property type="entry name" value="GYF_2"/>
    <property type="match status" value="1"/>
</dbReference>
<dbReference type="RefSeq" id="WP_206290959.1">
    <property type="nucleotide sequence ID" value="NZ_CP063458.1"/>
</dbReference>
<reference evidence="7 8" key="1">
    <citation type="submission" date="2020-10" db="EMBL/GenBank/DDBJ databases">
        <title>Wide distribution of Phycisphaera-like planctomycetes from WD2101 soil group in peatlands and genome analysis of the first cultivated representative.</title>
        <authorList>
            <person name="Dedysh S.N."/>
            <person name="Beletsky A.V."/>
            <person name="Ivanova A."/>
            <person name="Kulichevskaya I.S."/>
            <person name="Suzina N.E."/>
            <person name="Philippov D.A."/>
            <person name="Rakitin A.L."/>
            <person name="Mardanov A.V."/>
            <person name="Ravin N.V."/>
        </authorList>
    </citation>
    <scope>NUCLEOTIDE SEQUENCE [LARGE SCALE GENOMIC DNA]</scope>
    <source>
        <strain evidence="7 8">M1803</strain>
    </source>
</reference>
<evidence type="ECO:0000313" key="7">
    <source>
        <dbReference type="EMBL" id="QOV87998.1"/>
    </source>
</evidence>
<keyword evidence="8" id="KW-1185">Reference proteome</keyword>
<dbReference type="EMBL" id="CP063458">
    <property type="protein sequence ID" value="QOV87998.1"/>
    <property type="molecule type" value="Genomic_DNA"/>
</dbReference>
<proteinExistence type="predicted"/>
<gene>
    <name evidence="7" type="ORF">IPV69_17210</name>
</gene>
<dbReference type="PANTHER" id="PTHR43289:SF6">
    <property type="entry name" value="SERINE_THREONINE-PROTEIN KINASE NEKL-3"/>
    <property type="match status" value="1"/>
</dbReference>
<dbReference type="KEGG" id="hbs:IPV69_17210"/>
<name>A0A7M2WR69_9BACT</name>